<feature type="chain" id="PRO_5037146774" evidence="1">
    <location>
        <begin position="24"/>
        <end position="267"/>
    </location>
</feature>
<dbReference type="InterPro" id="IPR025538">
    <property type="entry name" value="DUF4424"/>
</dbReference>
<dbReference type="RefSeq" id="WP_210219989.1">
    <property type="nucleotide sequence ID" value="NZ_CP072793.1"/>
</dbReference>
<reference evidence="3" key="1">
    <citation type="submission" date="2021-04" db="EMBL/GenBank/DDBJ databases">
        <title>Genomics, taxonomy and metabolism of representatives of sulfur bacteria of the genus Thiothrix: Thiothrix fructosivorans QT, Thiothrix unzii A1T and three new species, Thiothrix subterranea sp. nov., Thiothrix litoralis sp. nov. and 'Candidatus Thiothrix anitrata' sp. nov.</title>
        <authorList>
            <person name="Ravin N.V."/>
            <person name="Smolyakov D."/>
            <person name="Rudenko T.S."/>
            <person name="Mardanov A.V."/>
            <person name="Beletsky A.V."/>
            <person name="Markov N.D."/>
            <person name="Fomenkov A.I."/>
            <person name="Roberts R.J."/>
            <person name="Karnachuk O.V."/>
            <person name="Novikov A."/>
            <person name="Grabovich M.Y."/>
        </authorList>
    </citation>
    <scope>NUCLEOTIDE SEQUENCE</scope>
    <source>
        <strain evidence="3">A1</strain>
    </source>
</reference>
<proteinExistence type="predicted"/>
<evidence type="ECO:0000259" key="2">
    <source>
        <dbReference type="Pfam" id="PF14415"/>
    </source>
</evidence>
<feature type="domain" description="DUF4424" evidence="2">
    <location>
        <begin position="23"/>
        <end position="123"/>
    </location>
</feature>
<dbReference type="Proteomes" id="UP000672009">
    <property type="component" value="Chromosome"/>
</dbReference>
<dbReference type="KEGG" id="tun:J9260_05270"/>
<feature type="signal peptide" evidence="1">
    <location>
        <begin position="1"/>
        <end position="23"/>
    </location>
</feature>
<dbReference type="AlphaFoldDB" id="A0A975FBF4"/>
<evidence type="ECO:0000313" key="4">
    <source>
        <dbReference type="Proteomes" id="UP000672009"/>
    </source>
</evidence>
<feature type="domain" description="DUF4424" evidence="2">
    <location>
        <begin position="124"/>
        <end position="257"/>
    </location>
</feature>
<dbReference type="EMBL" id="CP072793">
    <property type="protein sequence ID" value="QTR54503.1"/>
    <property type="molecule type" value="Genomic_DNA"/>
</dbReference>
<organism evidence="3 4">
    <name type="scientific">Thiothrix unzii</name>
    <dbReference type="NCBI Taxonomy" id="111769"/>
    <lineage>
        <taxon>Bacteria</taxon>
        <taxon>Pseudomonadati</taxon>
        <taxon>Pseudomonadota</taxon>
        <taxon>Gammaproteobacteria</taxon>
        <taxon>Thiotrichales</taxon>
        <taxon>Thiotrichaceae</taxon>
        <taxon>Thiothrix</taxon>
    </lineage>
</organism>
<sequence length="267" mass="30014">MNVLSRWSMGFALSLFVVGNVAANDSVASLGAGGIVIGKTDVIAMEQEDLFVSTDKIRVSYVFRNTSDKAVETRVALPVPEFPENPDMDLGLDTHSTNPMGFSVKVEGKTKKFETEVKKKEGNVKITHHWMQTFPANQTLKVTHEYKPAIGGEAMLWFQEEERANKIKRYCIEPDLVRWIDKNNVPDKGKIVSPRYIDYILTTGANWKGSIGKFRLTVQKNNPNEKLSVCGTGWKKRDAKTFVLEKTNFTPAQDLAVMLLSSYTFDQ</sequence>
<keyword evidence="1" id="KW-0732">Signal</keyword>
<protein>
    <submittedName>
        <fullName evidence="3">DUF4424 family protein</fullName>
    </submittedName>
</protein>
<evidence type="ECO:0000313" key="3">
    <source>
        <dbReference type="EMBL" id="QTR54503.1"/>
    </source>
</evidence>
<gene>
    <name evidence="3" type="ORF">J9260_05270</name>
</gene>
<dbReference type="Pfam" id="PF14415">
    <property type="entry name" value="DUF4424"/>
    <property type="match status" value="2"/>
</dbReference>
<keyword evidence="4" id="KW-1185">Reference proteome</keyword>
<accession>A0A975FBF4</accession>
<name>A0A975FBF4_9GAMM</name>
<dbReference type="Gene3D" id="2.60.40.3680">
    <property type="match status" value="1"/>
</dbReference>
<evidence type="ECO:0000256" key="1">
    <source>
        <dbReference type="SAM" id="SignalP"/>
    </source>
</evidence>